<name>A0AAV2AP08_9ARAC</name>
<gene>
    <name evidence="1" type="ORF">LARSCL_LOCUS13847</name>
</gene>
<dbReference type="InterPro" id="IPR019322">
    <property type="entry name" value="TIMM29"/>
</dbReference>
<dbReference type="Proteomes" id="UP001497382">
    <property type="component" value="Unassembled WGS sequence"/>
</dbReference>
<evidence type="ECO:0000313" key="1">
    <source>
        <dbReference type="EMBL" id="CAL1285671.1"/>
    </source>
</evidence>
<dbReference type="Pfam" id="PF10171">
    <property type="entry name" value="Tim29"/>
    <property type="match status" value="1"/>
</dbReference>
<dbReference type="GO" id="GO:0042721">
    <property type="term" value="C:TIM22 mitochondrial import inner membrane insertion complex"/>
    <property type="evidence" value="ECO:0007669"/>
    <property type="project" value="InterPro"/>
</dbReference>
<dbReference type="GO" id="GO:0045039">
    <property type="term" value="P:protein insertion into mitochondrial inner membrane"/>
    <property type="evidence" value="ECO:0007669"/>
    <property type="project" value="TreeGrafter"/>
</dbReference>
<dbReference type="PANTHER" id="PTHR21435:SF1">
    <property type="entry name" value="MITOCHONDRIAL IMPORT INNER MEMBRANE TRANSLOCASE SUBUNIT TIM29"/>
    <property type="match status" value="1"/>
</dbReference>
<organism evidence="1 2">
    <name type="scientific">Larinioides sclopetarius</name>
    <dbReference type="NCBI Taxonomy" id="280406"/>
    <lineage>
        <taxon>Eukaryota</taxon>
        <taxon>Metazoa</taxon>
        <taxon>Ecdysozoa</taxon>
        <taxon>Arthropoda</taxon>
        <taxon>Chelicerata</taxon>
        <taxon>Arachnida</taxon>
        <taxon>Araneae</taxon>
        <taxon>Araneomorphae</taxon>
        <taxon>Entelegynae</taxon>
        <taxon>Araneoidea</taxon>
        <taxon>Araneidae</taxon>
        <taxon>Larinioides</taxon>
    </lineage>
</organism>
<accession>A0AAV2AP08</accession>
<sequence length="198" mass="23030">MLVKRILTFPQTLVKRVVNLKQRIDQAEEGTRLYRWREFWLGMIADYKSVGMDVINGSKERPQKAVLIASGLGVMFGALITNPDKQSFYDQHIKNSSALVMVSDPIRNPAAEEHITYLTRCENQGLLRRTDLLFFSLMWVADYDNNCDIYAKQCKYLGPQFLTFYQRIVDVGLFGMWLNLKLKMKDFDINPSEWSEKS</sequence>
<proteinExistence type="predicted"/>
<dbReference type="AlphaFoldDB" id="A0AAV2AP08"/>
<evidence type="ECO:0000313" key="2">
    <source>
        <dbReference type="Proteomes" id="UP001497382"/>
    </source>
</evidence>
<comment type="caution">
    <text evidence="1">The sequence shown here is derived from an EMBL/GenBank/DDBJ whole genome shotgun (WGS) entry which is preliminary data.</text>
</comment>
<dbReference type="PANTHER" id="PTHR21435">
    <property type="entry name" value="MITOCHONDRIAL IMPORT INNER MEMBRANE TRANSLOCASE SUBUNIT TIM29"/>
    <property type="match status" value="1"/>
</dbReference>
<keyword evidence="2" id="KW-1185">Reference proteome</keyword>
<protein>
    <submittedName>
        <fullName evidence="1">Uncharacterized protein</fullName>
    </submittedName>
</protein>
<reference evidence="1 2" key="1">
    <citation type="submission" date="2024-04" db="EMBL/GenBank/DDBJ databases">
        <authorList>
            <person name="Rising A."/>
            <person name="Reimegard J."/>
            <person name="Sonavane S."/>
            <person name="Akerstrom W."/>
            <person name="Nylinder S."/>
            <person name="Hedman E."/>
            <person name="Kallberg Y."/>
        </authorList>
    </citation>
    <scope>NUCLEOTIDE SEQUENCE [LARGE SCALE GENOMIC DNA]</scope>
</reference>
<dbReference type="EMBL" id="CAXIEN010000193">
    <property type="protein sequence ID" value="CAL1285671.1"/>
    <property type="molecule type" value="Genomic_DNA"/>
</dbReference>